<dbReference type="PANTHER" id="PTHR43217:SF2">
    <property type="entry name" value="SUCCINATE-SEMIALDEHYDE DEHYDROGENASE [NADP(+)]"/>
    <property type="match status" value="1"/>
</dbReference>
<reference evidence="6" key="1">
    <citation type="submission" date="2016-10" db="EMBL/GenBank/DDBJ databases">
        <authorList>
            <person name="Varghese N."/>
            <person name="Submissions S."/>
        </authorList>
    </citation>
    <scope>NUCLEOTIDE SEQUENCE [LARGE SCALE GENOMIC DNA]</scope>
    <source>
        <strain evidence="6">Gh-67</strain>
    </source>
</reference>
<dbReference type="FunFam" id="3.40.605.10:FF:000012">
    <property type="entry name" value="NAD-dependent succinate-semialdehyde dehydrogenase"/>
    <property type="match status" value="1"/>
</dbReference>
<gene>
    <name evidence="5" type="ORF">SAMN05192573_10942</name>
</gene>
<dbReference type="Pfam" id="PF00171">
    <property type="entry name" value="Aldedh"/>
    <property type="match status" value="1"/>
</dbReference>
<dbReference type="CDD" id="cd07100">
    <property type="entry name" value="ALDH_SSADH1_GabD1"/>
    <property type="match status" value="1"/>
</dbReference>
<dbReference type="AlphaFoldDB" id="A0A1G8BS08"/>
<comment type="similarity">
    <text evidence="1">Belongs to the aldehyde dehydrogenase family.</text>
</comment>
<dbReference type="STRING" id="551996.SAMN05192573_10942"/>
<organism evidence="5 6">
    <name type="scientific">Mucilaginibacter gossypii</name>
    <dbReference type="NCBI Taxonomy" id="551996"/>
    <lineage>
        <taxon>Bacteria</taxon>
        <taxon>Pseudomonadati</taxon>
        <taxon>Bacteroidota</taxon>
        <taxon>Sphingobacteriia</taxon>
        <taxon>Sphingobacteriales</taxon>
        <taxon>Sphingobacteriaceae</taxon>
        <taxon>Mucilaginibacter</taxon>
    </lineage>
</organism>
<dbReference type="EMBL" id="FNCG01000009">
    <property type="protein sequence ID" value="SDH35898.1"/>
    <property type="molecule type" value="Genomic_DNA"/>
</dbReference>
<keyword evidence="2" id="KW-0521">NADP</keyword>
<sequence>MIEQFIYPVRKFYQFPAHDILFNKANFRKNHAERNEYAHFKSCSVSFLPASEFLILKEYLKSIKMETAAKTSPIKTVNPFNNELVKSFEIMGDEQIESKIAVADHAFQTWKKTPMADRAQLLRRVAHLMRVKSVQLEKLATLEMGKLVTESRAEVGLCAAIFDYYAENGEKFLADQPLETPQGSAFLSFEPIGVLLSIQPWNFPFYQITRSAAPHLMAGNTMLLKHASNVPQCAQIMEDIFLEAGFPAGVYQNLFIPGSKIDVLVADKRIKGVTLTGSEPAGSSIAAAAGKYIKKSTLELGGSDAFVVLDDADVEQAAEAAVRGRMWNAGQVCVSPKRVIAEEGIADLFLDKVKAKFAALKVGDPMDEQTDLAPLSSEKAVEDVIKQVQKAVEQGATVLAGGHRIDRPGAFMEPTILTGIQPGTAAYEEEIFGPVFMFYKVKDEQAAIDLANATDYGLGGSVFSSNNERAVKVARQIDTGMVYINHVTGIAPELPFGGTKHSGYGREQSQAAIYEFVNSKLIRVTTPESAY</sequence>
<keyword evidence="3" id="KW-0560">Oxidoreductase</keyword>
<dbReference type="InterPro" id="IPR044148">
    <property type="entry name" value="ALDH_GabD1-like"/>
</dbReference>
<name>A0A1G8BS08_9SPHI</name>
<dbReference type="InterPro" id="IPR016163">
    <property type="entry name" value="Ald_DH_C"/>
</dbReference>
<feature type="domain" description="Aldehyde dehydrogenase" evidence="4">
    <location>
        <begin position="71"/>
        <end position="521"/>
    </location>
</feature>
<keyword evidence="6" id="KW-1185">Reference proteome</keyword>
<dbReference type="Gene3D" id="3.40.309.10">
    <property type="entry name" value="Aldehyde Dehydrogenase, Chain A, domain 2"/>
    <property type="match status" value="1"/>
</dbReference>
<dbReference type="PANTHER" id="PTHR43217">
    <property type="entry name" value="SUCCINATE SEMIALDEHYDE DEHYDROGENASE [NAD(P)+] SAD"/>
    <property type="match status" value="1"/>
</dbReference>
<accession>A0A1G8BS08</accession>
<evidence type="ECO:0000256" key="3">
    <source>
        <dbReference type="ARBA" id="ARBA00023002"/>
    </source>
</evidence>
<dbReference type="FunFam" id="3.40.309.10:FF:000009">
    <property type="entry name" value="Aldehyde dehydrogenase A"/>
    <property type="match status" value="1"/>
</dbReference>
<evidence type="ECO:0000256" key="2">
    <source>
        <dbReference type="ARBA" id="ARBA00022857"/>
    </source>
</evidence>
<dbReference type="Gene3D" id="3.40.605.10">
    <property type="entry name" value="Aldehyde Dehydrogenase, Chain A, domain 1"/>
    <property type="match status" value="1"/>
</dbReference>
<evidence type="ECO:0000259" key="4">
    <source>
        <dbReference type="Pfam" id="PF00171"/>
    </source>
</evidence>
<evidence type="ECO:0000256" key="1">
    <source>
        <dbReference type="ARBA" id="ARBA00009986"/>
    </source>
</evidence>
<dbReference type="InterPro" id="IPR016162">
    <property type="entry name" value="Ald_DH_N"/>
</dbReference>
<protein>
    <submittedName>
        <fullName evidence="5">Succinate-semialdehyde dehydrogenase / glutarate-semialdehyde dehydrogenase</fullName>
    </submittedName>
</protein>
<dbReference type="InterPro" id="IPR016161">
    <property type="entry name" value="Ald_DH/histidinol_DH"/>
</dbReference>
<evidence type="ECO:0000313" key="6">
    <source>
        <dbReference type="Proteomes" id="UP000199705"/>
    </source>
</evidence>
<dbReference type="GO" id="GO:0004777">
    <property type="term" value="F:succinate-semialdehyde dehydrogenase (NAD+) activity"/>
    <property type="evidence" value="ECO:0007669"/>
    <property type="project" value="TreeGrafter"/>
</dbReference>
<dbReference type="InterPro" id="IPR015590">
    <property type="entry name" value="Aldehyde_DH_dom"/>
</dbReference>
<proteinExistence type="inferred from homology"/>
<dbReference type="Proteomes" id="UP000199705">
    <property type="component" value="Unassembled WGS sequence"/>
</dbReference>
<dbReference type="GO" id="GO:0004030">
    <property type="term" value="F:aldehyde dehydrogenase [NAD(P)+] activity"/>
    <property type="evidence" value="ECO:0007669"/>
    <property type="project" value="InterPro"/>
</dbReference>
<dbReference type="InterPro" id="IPR047110">
    <property type="entry name" value="GABD/Sad-like"/>
</dbReference>
<dbReference type="SUPFAM" id="SSF53720">
    <property type="entry name" value="ALDH-like"/>
    <property type="match status" value="1"/>
</dbReference>
<evidence type="ECO:0000313" key="5">
    <source>
        <dbReference type="EMBL" id="SDH35898.1"/>
    </source>
</evidence>